<dbReference type="GO" id="GO:0005886">
    <property type="term" value="C:plasma membrane"/>
    <property type="evidence" value="ECO:0007669"/>
    <property type="project" value="UniProtKB-SubCell"/>
</dbReference>
<dbReference type="Proteomes" id="UP000501926">
    <property type="component" value="Chromosome"/>
</dbReference>
<name>Q1Q007_KUEST</name>
<evidence type="ECO:0000256" key="1">
    <source>
        <dbReference type="ARBA" id="ARBA00007613"/>
    </source>
</evidence>
<comment type="similarity">
    <text evidence="1 2">Belongs to the outer membrane factor (OMF) (TC 1.B.17) family.</text>
</comment>
<dbReference type="OrthoDB" id="9783163at2"/>
<dbReference type="GO" id="GO:0015562">
    <property type="term" value="F:efflux transmembrane transporter activity"/>
    <property type="evidence" value="ECO:0007669"/>
    <property type="project" value="InterPro"/>
</dbReference>
<dbReference type="KEGG" id="kst:KSMBR1_1682"/>
<dbReference type="SUPFAM" id="SSF56954">
    <property type="entry name" value="Outer membrane efflux proteins (OEP)"/>
    <property type="match status" value="1"/>
</dbReference>
<dbReference type="PANTHER" id="PTHR30203">
    <property type="entry name" value="OUTER MEMBRANE CATION EFFLUX PROTEIN"/>
    <property type="match status" value="1"/>
</dbReference>
<evidence type="ECO:0000313" key="6">
    <source>
        <dbReference type="Proteomes" id="UP000221734"/>
    </source>
</evidence>
<dbReference type="InterPro" id="IPR003423">
    <property type="entry name" value="OMP_efflux"/>
</dbReference>
<keyword evidence="2" id="KW-0449">Lipoprotein</keyword>
<dbReference type="EMBL" id="LT934425">
    <property type="protein sequence ID" value="SOH04181.1"/>
    <property type="molecule type" value="Genomic_DNA"/>
</dbReference>
<dbReference type="InterPro" id="IPR010131">
    <property type="entry name" value="MdtP/NodT-like"/>
</dbReference>
<protein>
    <submittedName>
        <fullName evidence="4">Putative multicomponent efflux pump (Outer membrane subunit, RND family of ABC transporters)</fullName>
    </submittedName>
    <submittedName>
        <fullName evidence="3">Similar to multicomponent efflux pump (Outer membrane subunit, RND family of ABC transporters)</fullName>
    </submittedName>
</protein>
<evidence type="ECO:0000313" key="5">
    <source>
        <dbReference type="EMBL" id="SOH04181.1"/>
    </source>
</evidence>
<dbReference type="Gene3D" id="1.20.1600.10">
    <property type="entry name" value="Outer membrane efflux proteins (OEP)"/>
    <property type="match status" value="1"/>
</dbReference>
<keyword evidence="2" id="KW-0564">Palmitate</keyword>
<evidence type="ECO:0000313" key="4">
    <source>
        <dbReference type="EMBL" id="QII09954.1"/>
    </source>
</evidence>
<reference evidence="5" key="4">
    <citation type="submission" date="2017-10" db="EMBL/GenBank/DDBJ databases">
        <authorList>
            <person name="Banno H."/>
            <person name="Chua N.-H."/>
        </authorList>
    </citation>
    <scope>NUCLEOTIDE SEQUENCE [LARGE SCALE GENOMIC DNA]</scope>
    <source>
        <strain evidence="5">Kuenenia_mbr1_ru-nijmegen</strain>
    </source>
</reference>
<accession>Q1Q007</accession>
<evidence type="ECO:0000313" key="3">
    <source>
        <dbReference type="EMBL" id="CAJ72666.1"/>
    </source>
</evidence>
<keyword evidence="2" id="KW-1134">Transmembrane beta strand</keyword>
<dbReference type="Pfam" id="PF02321">
    <property type="entry name" value="OEP"/>
    <property type="match status" value="2"/>
</dbReference>
<keyword evidence="6" id="KW-1185">Reference proteome</keyword>
<keyword evidence="2" id="KW-0472">Membrane</keyword>
<organism evidence="3">
    <name type="scientific">Kuenenia stuttgartiensis</name>
    <dbReference type="NCBI Taxonomy" id="174633"/>
    <lineage>
        <taxon>Bacteria</taxon>
        <taxon>Pseudomonadati</taxon>
        <taxon>Planctomycetota</taxon>
        <taxon>Candidatus Brocadiia</taxon>
        <taxon>Candidatus Brocadiales</taxon>
        <taxon>Candidatus Brocadiaceae</taxon>
        <taxon>Candidatus Kuenenia</taxon>
    </lineage>
</organism>
<dbReference type="RefSeq" id="WP_099324906.1">
    <property type="nucleotide sequence ID" value="NZ_CP049055.1"/>
</dbReference>
<reference evidence="3" key="2">
    <citation type="submission" date="2006-01" db="EMBL/GenBank/DDBJ databases">
        <authorList>
            <person name="Genoscope"/>
        </authorList>
    </citation>
    <scope>NUCLEOTIDE SEQUENCE</scope>
</reference>
<dbReference type="AlphaFoldDB" id="Q1Q007"/>
<comment type="subcellular location">
    <subcellularLocation>
        <location evidence="2">Cell membrane</location>
        <topology evidence="2">Lipid-anchor</topology>
    </subcellularLocation>
</comment>
<dbReference type="EMBL" id="CT573072">
    <property type="protein sequence ID" value="CAJ72666.1"/>
    <property type="molecule type" value="Genomic_DNA"/>
</dbReference>
<dbReference type="EMBL" id="CP049055">
    <property type="protein sequence ID" value="QII09954.1"/>
    <property type="molecule type" value="Genomic_DNA"/>
</dbReference>
<evidence type="ECO:0000313" key="7">
    <source>
        <dbReference type="Proteomes" id="UP000501926"/>
    </source>
</evidence>
<dbReference type="NCBIfam" id="TIGR01845">
    <property type="entry name" value="outer_NodT"/>
    <property type="match status" value="1"/>
</dbReference>
<reference evidence="3" key="1">
    <citation type="journal article" date="2006" name="Nature">
        <title>Deciphering the evolution and metabolism of an anammox bacterium from a community genome.</title>
        <authorList>
            <person name="Strous M."/>
            <person name="Pelletier E."/>
            <person name="Mangenot S."/>
            <person name="Rattei T."/>
            <person name="Lehner A."/>
            <person name="Taylor M.W."/>
            <person name="Horn M."/>
            <person name="Daims H."/>
            <person name="Bartol-Mavel D."/>
            <person name="Wincker P."/>
            <person name="Barbe V."/>
            <person name="Fonknechten N."/>
            <person name="Vallenet D."/>
            <person name="Segurens B."/>
            <person name="Schenowitz-Truong C."/>
            <person name="Medigue C."/>
            <person name="Collingro A."/>
            <person name="Snel B."/>
            <person name="Dutilh B.E."/>
            <person name="OpDenCamp H.J.M."/>
            <person name="vanDerDrift C."/>
            <person name="Cirpus I."/>
            <person name="vanDePas-Schoonen K.T."/>
            <person name="Harhangi H.R."/>
            <person name="vanNiftrik L."/>
            <person name="Schmid M."/>
            <person name="Keltjens J."/>
            <person name="vanDeVossenberg J."/>
            <person name="Kartal B."/>
            <person name="Meier H."/>
            <person name="Frishman D."/>
            <person name="Huynen M.A."/>
            <person name="Mewes H."/>
            <person name="Weissenbach J."/>
            <person name="Jetten M.S.M."/>
            <person name="Wagner M."/>
            <person name="LePaslier D."/>
        </authorList>
    </citation>
    <scope>NUCLEOTIDE SEQUENCE</scope>
</reference>
<evidence type="ECO:0000256" key="2">
    <source>
        <dbReference type="RuleBase" id="RU362097"/>
    </source>
</evidence>
<proteinExistence type="inferred from homology"/>
<keyword evidence="2" id="KW-0812">Transmembrane</keyword>
<dbReference type="Proteomes" id="UP000221734">
    <property type="component" value="Chromosome Kuenenia_stuttgartiensis_MBR1"/>
</dbReference>
<reference evidence="4 7" key="5">
    <citation type="submission" date="2020-02" db="EMBL/GenBank/DDBJ databases">
        <title>Newly sequenced genome of strain CSTR1 showed variability in Candidatus Kuenenia stuttgartiensis genomes.</title>
        <authorList>
            <person name="Ding C."/>
            <person name="Adrian L."/>
        </authorList>
    </citation>
    <scope>NUCLEOTIDE SEQUENCE [LARGE SCALE GENOMIC DNA]</scope>
    <source>
        <strain evidence="4 7">CSTR1</strain>
    </source>
</reference>
<gene>
    <name evidence="3" type="primary">OPRM</name>
    <name evidence="4" type="synonym">oprM</name>
    <name evidence="4" type="ORF">KsCSTR_05750</name>
    <name evidence="5" type="ORF">KSMBR1_1682</name>
    <name evidence="3" type="ORF">kustd1921</name>
</gene>
<sequence length="493" mass="53879">MIDYLMNNNRFRCRPKCRPRCRFAGLLLFTLLASCTTVGPDYKKPDRASPEAWVGQLEGGLTQQQLDPETLSQWWKSLGDPVLSGFVERAIAANLDLRTAEAQLCQARAQRGIIGSTRFPTIDAEGFAIRTGSSENTGAGSTSELYSSSFDAAWELDIFGGRHRALEAAEADFQAAQEARRDVLVSVLAEVAVNYIELRTFQAQYAVAKQNLLVQLDTLEIVQAQFDAGAVLELDLERAVSNAETTRSELPRLNQAITQAKNRLAVLIGQTPGTVDKELDGLRLMSTPSVQIAVGVPAETLRRRPDVRRAERQLAAETARIGVATAVLYPKFTLAGTIGLESLSPSNLIASDSRTWGIGPSVQWNIFDGGRTRQKIAVQNALQEQAMVQYEASILNALEEVENAITAFTQEQLRYRSLVESAAAAERAANIAQTRYEAGASNFLTVLDTQRTLLSTQNRQAASQGAIMSNLVRLYKSLGGGWTPEQPINGKTE</sequence>
<dbReference type="Gene3D" id="2.20.200.10">
    <property type="entry name" value="Outer membrane efflux proteins (OEP)"/>
    <property type="match status" value="1"/>
</dbReference>
<reference evidence="6" key="3">
    <citation type="submission" date="2017-10" db="EMBL/GenBank/DDBJ databases">
        <authorList>
            <person name="Frank J."/>
        </authorList>
    </citation>
    <scope>NUCLEOTIDE SEQUENCE [LARGE SCALE GENOMIC DNA]</scope>
</reference>
<dbReference type="PANTHER" id="PTHR30203:SF25">
    <property type="entry name" value="OUTER MEMBRANE PROTEIN-RELATED"/>
    <property type="match status" value="1"/>
</dbReference>